<feature type="compositionally biased region" description="Polar residues" evidence="1">
    <location>
        <begin position="89"/>
        <end position="99"/>
    </location>
</feature>
<dbReference type="InterPro" id="IPR046797">
    <property type="entry name" value="PDDEXK_12"/>
</dbReference>
<proteinExistence type="predicted"/>
<dbReference type="Pfam" id="PF20516">
    <property type="entry name" value="PDDEXK_12"/>
    <property type="match status" value="1"/>
</dbReference>
<feature type="domain" description="PD-(D/E)XK nuclease-like" evidence="2">
    <location>
        <begin position="212"/>
        <end position="437"/>
    </location>
</feature>
<keyword evidence="4" id="KW-1185">Reference proteome</keyword>
<dbReference type="EMBL" id="JAGTJS010000043">
    <property type="protein sequence ID" value="KAH7228633.1"/>
    <property type="molecule type" value="Genomic_DNA"/>
</dbReference>
<comment type="caution">
    <text evidence="3">The sequence shown here is derived from an EMBL/GenBank/DDBJ whole genome shotgun (WGS) entry which is preliminary data.</text>
</comment>
<gene>
    <name evidence="3" type="ORF">B0J15DRAFT_506540</name>
</gene>
<evidence type="ECO:0000313" key="4">
    <source>
        <dbReference type="Proteomes" id="UP000736672"/>
    </source>
</evidence>
<accession>A0A9P9FZT6</accession>
<organism evidence="3 4">
    <name type="scientific">Fusarium solani</name>
    <name type="common">Filamentous fungus</name>
    <dbReference type="NCBI Taxonomy" id="169388"/>
    <lineage>
        <taxon>Eukaryota</taxon>
        <taxon>Fungi</taxon>
        <taxon>Dikarya</taxon>
        <taxon>Ascomycota</taxon>
        <taxon>Pezizomycotina</taxon>
        <taxon>Sordariomycetes</taxon>
        <taxon>Hypocreomycetidae</taxon>
        <taxon>Hypocreales</taxon>
        <taxon>Nectriaceae</taxon>
        <taxon>Fusarium</taxon>
        <taxon>Fusarium solani species complex</taxon>
    </lineage>
</organism>
<dbReference type="OrthoDB" id="5244165at2759"/>
<dbReference type="AlphaFoldDB" id="A0A9P9FZT6"/>
<protein>
    <recommendedName>
        <fullName evidence="2">PD-(D/E)XK nuclease-like domain-containing protein</fullName>
    </recommendedName>
</protein>
<feature type="region of interest" description="Disordered" evidence="1">
    <location>
        <begin position="89"/>
        <end position="131"/>
    </location>
</feature>
<name>A0A9P9FZT6_FUSSL</name>
<feature type="compositionally biased region" description="Basic and acidic residues" evidence="1">
    <location>
        <begin position="62"/>
        <end position="73"/>
    </location>
</feature>
<feature type="region of interest" description="Disordered" evidence="1">
    <location>
        <begin position="25"/>
        <end position="73"/>
    </location>
</feature>
<feature type="compositionally biased region" description="Gly residues" evidence="1">
    <location>
        <begin position="109"/>
        <end position="120"/>
    </location>
</feature>
<evidence type="ECO:0000313" key="3">
    <source>
        <dbReference type="EMBL" id="KAH7228633.1"/>
    </source>
</evidence>
<sequence length="451" mass="50251">MHTNSIESWLNQVVTPEPVQQRFLTRKRKASDARIVMGVSSPPHSIASAPDYDPDATPRAGDSSKRRKAEDGRMINVGVSLDLRQANATYDDGTTSLPRSATSSTTGGSTAGGSTTGGKSGRPKRRVKDMGDLELAEKPVRQVTNLKREEEYPKDVWALLKNVRKVRRGIGILPMPVADQARKLLSVVDDLLEEDNNLYDKNIWAVPGISDSISWDTDFELKMLEKVVERTETCIAENVSEPSWNSRVHEALLDVALEPFKGVVGHWDVTKAVIDKDYVPQHGPGIDLQSKMVDFCLTLTDNDIIHAAKERLRPSNRRMINHTEYQALRFRPIAISIETKTPDGSSQEARAQLSVWTTAYIARLRELAGTSTGGLDITLPILTVRGGQWELSFIIDKADAIEMVTLPPIGDTRSIVDCYKVVALIRWLAVWSVTVFRKWMMDKALVRRTVP</sequence>
<evidence type="ECO:0000256" key="1">
    <source>
        <dbReference type="SAM" id="MobiDB-lite"/>
    </source>
</evidence>
<dbReference type="Proteomes" id="UP000736672">
    <property type="component" value="Unassembled WGS sequence"/>
</dbReference>
<reference evidence="3" key="1">
    <citation type="journal article" date="2021" name="Nat. Commun.">
        <title>Genetic determinants of endophytism in the Arabidopsis root mycobiome.</title>
        <authorList>
            <person name="Mesny F."/>
            <person name="Miyauchi S."/>
            <person name="Thiergart T."/>
            <person name="Pickel B."/>
            <person name="Atanasova L."/>
            <person name="Karlsson M."/>
            <person name="Huettel B."/>
            <person name="Barry K.W."/>
            <person name="Haridas S."/>
            <person name="Chen C."/>
            <person name="Bauer D."/>
            <person name="Andreopoulos W."/>
            <person name="Pangilinan J."/>
            <person name="LaButti K."/>
            <person name="Riley R."/>
            <person name="Lipzen A."/>
            <person name="Clum A."/>
            <person name="Drula E."/>
            <person name="Henrissat B."/>
            <person name="Kohler A."/>
            <person name="Grigoriev I.V."/>
            <person name="Martin F.M."/>
            <person name="Hacquard S."/>
        </authorList>
    </citation>
    <scope>NUCLEOTIDE SEQUENCE</scope>
    <source>
        <strain evidence="3">FSSC 5 MPI-SDFR-AT-0091</strain>
    </source>
</reference>
<evidence type="ECO:0000259" key="2">
    <source>
        <dbReference type="Pfam" id="PF20516"/>
    </source>
</evidence>